<dbReference type="EMBL" id="DF973323">
    <property type="protein sequence ID" value="GAU25881.1"/>
    <property type="molecule type" value="Genomic_DNA"/>
</dbReference>
<evidence type="ECO:0000313" key="4">
    <source>
        <dbReference type="Proteomes" id="UP000242715"/>
    </source>
</evidence>
<accession>A0A2Z6M183</accession>
<comment type="similarity">
    <text evidence="1">Belongs to the LOB domain-containing protein family.</text>
</comment>
<sequence length="197" mass="21867">MQLRCNWCRVLCKGCNEDCIIKPCLEWISSPKSQGNATLFLVKFYGRTGLLNLLTNATPQNAPAVFKSLLYEASCRLVNPTHGALGLFWIGEWSRCEAAVEVVLNGSNINPATCFDGQTSSCNLIVENPVIPTTYDIRHVTRGTYVNIKEKIQFKRVGSAFKPKPRVGLVVKTTLLRYVLESGRAKTLEANPSMVEI</sequence>
<feature type="domain" description="LOB" evidence="2">
    <location>
        <begin position="3"/>
        <end position="109"/>
    </location>
</feature>
<evidence type="ECO:0000259" key="2">
    <source>
        <dbReference type="PROSITE" id="PS50891"/>
    </source>
</evidence>
<gene>
    <name evidence="3" type="ORF">TSUD_164220</name>
</gene>
<dbReference type="PANTHER" id="PTHR31304:SF64">
    <property type="entry name" value="LOB DOMAIN-CONTAINING PROTEIN 42"/>
    <property type="match status" value="1"/>
</dbReference>
<dbReference type="PANTHER" id="PTHR31304">
    <property type="entry name" value="LOB DOMAIN-CONTAINING PROTEIN 38"/>
    <property type="match status" value="1"/>
</dbReference>
<organism evidence="3 4">
    <name type="scientific">Trifolium subterraneum</name>
    <name type="common">Subterranean clover</name>
    <dbReference type="NCBI Taxonomy" id="3900"/>
    <lineage>
        <taxon>Eukaryota</taxon>
        <taxon>Viridiplantae</taxon>
        <taxon>Streptophyta</taxon>
        <taxon>Embryophyta</taxon>
        <taxon>Tracheophyta</taxon>
        <taxon>Spermatophyta</taxon>
        <taxon>Magnoliopsida</taxon>
        <taxon>eudicotyledons</taxon>
        <taxon>Gunneridae</taxon>
        <taxon>Pentapetalae</taxon>
        <taxon>rosids</taxon>
        <taxon>fabids</taxon>
        <taxon>Fabales</taxon>
        <taxon>Fabaceae</taxon>
        <taxon>Papilionoideae</taxon>
        <taxon>50 kb inversion clade</taxon>
        <taxon>NPAAA clade</taxon>
        <taxon>Hologalegina</taxon>
        <taxon>IRL clade</taxon>
        <taxon>Trifolieae</taxon>
        <taxon>Trifolium</taxon>
    </lineage>
</organism>
<dbReference type="OrthoDB" id="1922547at2759"/>
<dbReference type="InterPro" id="IPR004883">
    <property type="entry name" value="LOB"/>
</dbReference>
<proteinExistence type="inferred from homology"/>
<keyword evidence="4" id="KW-1185">Reference proteome</keyword>
<evidence type="ECO:0000256" key="1">
    <source>
        <dbReference type="ARBA" id="ARBA00005474"/>
    </source>
</evidence>
<dbReference type="AlphaFoldDB" id="A0A2Z6M183"/>
<protein>
    <recommendedName>
        <fullName evidence="2">LOB domain-containing protein</fullName>
    </recommendedName>
</protein>
<dbReference type="Pfam" id="PF03195">
    <property type="entry name" value="LOB"/>
    <property type="match status" value="1"/>
</dbReference>
<name>A0A2Z6M183_TRISU</name>
<dbReference type="GO" id="GO:0010468">
    <property type="term" value="P:regulation of gene expression"/>
    <property type="evidence" value="ECO:0007669"/>
    <property type="project" value="TreeGrafter"/>
</dbReference>
<reference evidence="4" key="1">
    <citation type="journal article" date="2017" name="Front. Plant Sci.">
        <title>Climate Clever Clovers: New Paradigm to Reduce the Environmental Footprint of Ruminants by Breeding Low Methanogenic Forages Utilizing Haplotype Variation.</title>
        <authorList>
            <person name="Kaur P."/>
            <person name="Appels R."/>
            <person name="Bayer P.E."/>
            <person name="Keeble-Gagnere G."/>
            <person name="Wang J."/>
            <person name="Hirakawa H."/>
            <person name="Shirasawa K."/>
            <person name="Vercoe P."/>
            <person name="Stefanova K."/>
            <person name="Durmic Z."/>
            <person name="Nichols P."/>
            <person name="Revell C."/>
            <person name="Isobe S.N."/>
            <person name="Edwards D."/>
            <person name="Erskine W."/>
        </authorList>
    </citation>
    <scope>NUCLEOTIDE SEQUENCE [LARGE SCALE GENOMIC DNA]</scope>
    <source>
        <strain evidence="4">cv. Daliak</strain>
    </source>
</reference>
<dbReference type="PROSITE" id="PS50891">
    <property type="entry name" value="LOB"/>
    <property type="match status" value="1"/>
</dbReference>
<evidence type="ECO:0000313" key="3">
    <source>
        <dbReference type="EMBL" id="GAU25881.1"/>
    </source>
</evidence>
<dbReference type="Proteomes" id="UP000242715">
    <property type="component" value="Unassembled WGS sequence"/>
</dbReference>